<evidence type="ECO:0000256" key="1">
    <source>
        <dbReference type="SAM" id="MobiDB-lite"/>
    </source>
</evidence>
<feature type="region of interest" description="Disordered" evidence="1">
    <location>
        <begin position="230"/>
        <end position="254"/>
    </location>
</feature>
<evidence type="ECO:0000313" key="3">
    <source>
        <dbReference type="Proteomes" id="UP000193144"/>
    </source>
</evidence>
<dbReference type="AlphaFoldDB" id="A0A1Y2A8F3"/>
<reference evidence="2 3" key="1">
    <citation type="submission" date="2016-07" db="EMBL/GenBank/DDBJ databases">
        <title>Pervasive Adenine N6-methylation of Active Genes in Fungi.</title>
        <authorList>
            <consortium name="DOE Joint Genome Institute"/>
            <person name="Mondo S.J."/>
            <person name="Dannebaum R.O."/>
            <person name="Kuo R.C."/>
            <person name="Labutti K."/>
            <person name="Haridas S."/>
            <person name="Kuo A."/>
            <person name="Salamov A."/>
            <person name="Ahrendt S.R."/>
            <person name="Lipzen A."/>
            <person name="Sullivan W."/>
            <person name="Andreopoulos W.B."/>
            <person name="Clum A."/>
            <person name="Lindquist E."/>
            <person name="Daum C."/>
            <person name="Ramamoorthy G.K."/>
            <person name="Gryganskyi A."/>
            <person name="Culley D."/>
            <person name="Magnuson J.K."/>
            <person name="James T.Y."/>
            <person name="O'Malley M.A."/>
            <person name="Stajich J.E."/>
            <person name="Spatafora J.W."/>
            <person name="Visel A."/>
            <person name="Grigoriev I.V."/>
        </authorList>
    </citation>
    <scope>NUCLEOTIDE SEQUENCE [LARGE SCALE GENOMIC DNA]</scope>
    <source>
        <strain evidence="2 3">CBS 115471</strain>
    </source>
</reference>
<feature type="compositionally biased region" description="Basic and acidic residues" evidence="1">
    <location>
        <begin position="243"/>
        <end position="254"/>
    </location>
</feature>
<accession>A0A1Y2A8F3</accession>
<keyword evidence="3" id="KW-1185">Reference proteome</keyword>
<comment type="caution">
    <text evidence="2">The sequence shown here is derived from an EMBL/GenBank/DDBJ whole genome shotgun (WGS) entry which is preliminary data.</text>
</comment>
<dbReference type="EMBL" id="MCFA01000006">
    <property type="protein sequence ID" value="ORY18580.1"/>
    <property type="molecule type" value="Genomic_DNA"/>
</dbReference>
<name>A0A1Y2A8F3_9PLEO</name>
<organism evidence="2 3">
    <name type="scientific">Clohesyomyces aquaticus</name>
    <dbReference type="NCBI Taxonomy" id="1231657"/>
    <lineage>
        <taxon>Eukaryota</taxon>
        <taxon>Fungi</taxon>
        <taxon>Dikarya</taxon>
        <taxon>Ascomycota</taxon>
        <taxon>Pezizomycotina</taxon>
        <taxon>Dothideomycetes</taxon>
        <taxon>Pleosporomycetidae</taxon>
        <taxon>Pleosporales</taxon>
        <taxon>Lindgomycetaceae</taxon>
        <taxon>Clohesyomyces</taxon>
    </lineage>
</organism>
<proteinExistence type="predicted"/>
<gene>
    <name evidence="2" type="ORF">BCR34DRAFT_553888</name>
</gene>
<sequence length="254" mass="29150">MCLVEGTALHTIATWDYHYAKIFPALLLQTMKYLVDEAGASITKRAIYLKRRQSEPSKTYTLLSLVVAHWEVINPEFLDWLKERTLKAGVEENGVIAVQLLSSPAPTRTWKRTRKPLSLSSRRFGPRKLLKSPFPMRKWRKKRKALRRMNSLQMISLAPMKMQKRGGKRLYLAPSPSFRLVCLFTSMDVWSPRVGDEANAPLPIPRATSLKNRAVSEGLYLRTAQAIREKKEATSRMTPASISRERRDQNLAKE</sequence>
<protein>
    <submittedName>
        <fullName evidence="2">Uncharacterized protein</fullName>
    </submittedName>
</protein>
<dbReference type="Proteomes" id="UP000193144">
    <property type="component" value="Unassembled WGS sequence"/>
</dbReference>
<evidence type="ECO:0000313" key="2">
    <source>
        <dbReference type="EMBL" id="ORY18580.1"/>
    </source>
</evidence>